<dbReference type="Gene3D" id="3.40.190.10">
    <property type="entry name" value="Periplasmic binding protein-like II"/>
    <property type="match status" value="1"/>
</dbReference>
<proteinExistence type="predicted"/>
<dbReference type="SUPFAM" id="SSF53850">
    <property type="entry name" value="Periplasmic binding protein-like II"/>
    <property type="match status" value="1"/>
</dbReference>
<dbReference type="Pfam" id="PF01547">
    <property type="entry name" value="SBP_bac_1"/>
    <property type="match status" value="1"/>
</dbReference>
<dbReference type="InterPro" id="IPR006059">
    <property type="entry name" value="SBP"/>
</dbReference>
<protein>
    <submittedName>
        <fullName evidence="1">Extracellular solute-binding protein</fullName>
    </submittedName>
</protein>
<dbReference type="EMBL" id="CP091430">
    <property type="protein sequence ID" value="UVI29154.1"/>
    <property type="molecule type" value="Genomic_DNA"/>
</dbReference>
<evidence type="ECO:0000313" key="2">
    <source>
        <dbReference type="Proteomes" id="UP001057877"/>
    </source>
</evidence>
<keyword evidence="2" id="KW-1185">Reference proteome</keyword>
<evidence type="ECO:0000313" key="1">
    <source>
        <dbReference type="EMBL" id="UVI29154.1"/>
    </source>
</evidence>
<dbReference type="RefSeq" id="WP_258385243.1">
    <property type="nucleotide sequence ID" value="NZ_CP091430.1"/>
</dbReference>
<accession>A0ABY5S5H2</accession>
<organism evidence="1 2">
    <name type="scientific">Paenibacillus spongiae</name>
    <dbReference type="NCBI Taxonomy" id="2909671"/>
    <lineage>
        <taxon>Bacteria</taxon>
        <taxon>Bacillati</taxon>
        <taxon>Bacillota</taxon>
        <taxon>Bacilli</taxon>
        <taxon>Bacillales</taxon>
        <taxon>Paenibacillaceae</taxon>
        <taxon>Paenibacillus</taxon>
    </lineage>
</organism>
<dbReference type="PANTHER" id="PTHR43649:SF27">
    <property type="entry name" value="EXTRACELLULAR SOLUTE-BINDING PROTEIN FAMILY 1"/>
    <property type="match status" value="1"/>
</dbReference>
<dbReference type="InterPro" id="IPR050490">
    <property type="entry name" value="Bact_solute-bd_prot1"/>
</dbReference>
<dbReference type="Gene3D" id="2.60.120.260">
    <property type="entry name" value="Galactose-binding domain-like"/>
    <property type="match status" value="2"/>
</dbReference>
<gene>
    <name evidence="1" type="ORF">L1F29_27585</name>
</gene>
<dbReference type="PANTHER" id="PTHR43649">
    <property type="entry name" value="ARABINOSE-BINDING PROTEIN-RELATED"/>
    <property type="match status" value="1"/>
</dbReference>
<sequence length="998" mass="113364">MLTFLRKFKVTIAVILLLGLFLAWWNGTRSYDDTIMATVPVFADVDESSILQQEDIKSKLEPSYLKYAETHNKAGAKDTESFKQTIASMAYSAISPQGAQVQEDLGGRSGQVLALMEENSWAEYKIHVPQDGYYQIGMNYYTLPGKRSPVVRAVRIDGEYPFFQAKKIDFQRMWRETGKPWYDNQGNEFNPRRLEASGWQYREFRDTEGKVYEPFRFFLKRGEHTLRIEAVREPAAMGDIVVHSPVAAPSYAQIREEYDRKGYKPVRDFSLHIQAEAATLRSDPTLKRIEDREPTTEPFNKDAIVLNSFGGPTWRSGGQWAEWEFEVPESGLYHIGARYGQWYLNGFPAQRSLTIDGKLPFAEANAFTFPYAVKWQIAKLGNEDGLYLFYLEKGKHTVRMEVQVGALGSVLEKITDTTHKISMLSREVIRVTGTNPDPNGDWRLEESIPNLVARLYMMARDFDDVIQELYKLGVKEGSSDISTIYQARDQMIDIARDTKTIPARLGAITDLQSSLGLWVNGLSKQSLILDYLIVQSPGRSWPKGEAPAYVRALTMAGDFAKSFTKDYSGVGNVYGNEETLDVWVARGRDWVQIIKQMIDEDFTPETGIKVNVNVIPAQQMQILLLANTAGLAPDVALGVEGEVPIDFAVRDGLVNLNRFPDYKDVAGRFRPGALIPFKYNGGDYALPENQNFFMLFYRKDILEQLGVSEDDIPQTWDEVLNLIPMLQQNGMDFYYPHAPNNPNLAISEFAPFLFQYGGEFYREDGDKSNLDAPEALQAMKQWTGLFTNYKIQKQADFYNRFRSGEMPIGVADYSTYILLSTAAPELTGWWGMKPIPGMKQPDGRINRATGGLGQTGMIFKSSDKQEQAWTFLKWWTSADAQEKFGTELESLLGVEARWNTANVEALKRLPWQKADIDAILEQWEWFKEREIVLGGYYTTRYIANMWNEIVLNGKVIREAVEEGVREINKELRKKREEFGIDDAGTAKQAAADQGGGWP</sequence>
<dbReference type="Proteomes" id="UP001057877">
    <property type="component" value="Chromosome"/>
</dbReference>
<name>A0ABY5S5H2_9BACL</name>
<reference evidence="1" key="1">
    <citation type="submission" date="2022-01" db="EMBL/GenBank/DDBJ databases">
        <title>Paenibacillus spongiae sp. nov., isolated from marine sponge.</title>
        <authorList>
            <person name="Li Z."/>
            <person name="Zhang M."/>
        </authorList>
    </citation>
    <scope>NUCLEOTIDE SEQUENCE</scope>
    <source>
        <strain evidence="1">PHS-Z3</strain>
    </source>
</reference>